<reference evidence="2 3" key="1">
    <citation type="submission" date="2016-12" db="EMBL/GenBank/DDBJ databases">
        <authorList>
            <person name="Song W.-J."/>
            <person name="Kurnit D.M."/>
        </authorList>
    </citation>
    <scope>NUCLEOTIDE SEQUENCE [LARGE SCALE GENOMIC DNA]</scope>
    <source>
        <strain evidence="2 3">CECT 9026</strain>
    </source>
</reference>
<protein>
    <submittedName>
        <fullName evidence="2">Uncharacterized protein</fullName>
    </submittedName>
</protein>
<feature type="transmembrane region" description="Helical" evidence="1">
    <location>
        <begin position="86"/>
        <end position="104"/>
    </location>
</feature>
<dbReference type="RefSeq" id="WP_074373072.1">
    <property type="nucleotide sequence ID" value="NZ_AP024908.1"/>
</dbReference>
<evidence type="ECO:0000256" key="1">
    <source>
        <dbReference type="SAM" id="Phobius"/>
    </source>
</evidence>
<feature type="transmembrane region" description="Helical" evidence="1">
    <location>
        <begin position="38"/>
        <end position="66"/>
    </location>
</feature>
<sequence>MIVRIAGLVFFVLILGGDLLLAPNLLLPFQPLEARIRLLAYTNFVAIAAVIPLVGGGILVGIHQLFHPRKDTGEYVTVYRGAWMKIMWVTLVVTIAAISARFYLGYKVDQAGYVKCVKESRTSAKSSWRVYAKSENLCKDSSGIYGG</sequence>
<dbReference type="Proteomes" id="UP000184774">
    <property type="component" value="Unassembled WGS sequence"/>
</dbReference>
<keyword evidence="1" id="KW-0812">Transmembrane</keyword>
<organism evidence="2 3">
    <name type="scientific">Vibrio spartinae</name>
    <dbReference type="NCBI Taxonomy" id="1918945"/>
    <lineage>
        <taxon>Bacteria</taxon>
        <taxon>Pseudomonadati</taxon>
        <taxon>Pseudomonadota</taxon>
        <taxon>Gammaproteobacteria</taxon>
        <taxon>Vibrionales</taxon>
        <taxon>Vibrionaceae</taxon>
        <taxon>Vibrio</taxon>
    </lineage>
</organism>
<keyword evidence="1" id="KW-1133">Transmembrane helix</keyword>
<name>A0A1N6M535_9VIBR</name>
<dbReference type="EMBL" id="FSSB01000014">
    <property type="protein sequence ID" value="SIO94535.1"/>
    <property type="molecule type" value="Genomic_DNA"/>
</dbReference>
<gene>
    <name evidence="2" type="ORF">VSP9026_02246</name>
</gene>
<dbReference type="AlphaFoldDB" id="A0A1N6M535"/>
<accession>A0A1N6M535</accession>
<evidence type="ECO:0000313" key="2">
    <source>
        <dbReference type="EMBL" id="SIO94535.1"/>
    </source>
</evidence>
<proteinExistence type="predicted"/>
<evidence type="ECO:0000313" key="3">
    <source>
        <dbReference type="Proteomes" id="UP000184774"/>
    </source>
</evidence>
<feature type="transmembrane region" description="Helical" evidence="1">
    <location>
        <begin position="6"/>
        <end position="26"/>
    </location>
</feature>
<keyword evidence="1" id="KW-0472">Membrane</keyword>
<dbReference type="OrthoDB" id="5871607at2"/>